<dbReference type="Pfam" id="PF02798">
    <property type="entry name" value="GST_N"/>
    <property type="match status" value="1"/>
</dbReference>
<dbReference type="Pfam" id="PF00043">
    <property type="entry name" value="GST_C"/>
    <property type="match status" value="1"/>
</dbReference>
<dbReference type="SUPFAM" id="SSF47616">
    <property type="entry name" value="GST C-terminal domain-like"/>
    <property type="match status" value="1"/>
</dbReference>
<dbReference type="PANTHER" id="PTHR43969">
    <property type="entry name" value="GLUTATHIONE S TRANSFERASE D10, ISOFORM A-RELATED"/>
    <property type="match status" value="1"/>
</dbReference>
<organism evidence="5 6">
    <name type="scientific">Diatraea saccharalis</name>
    <name type="common">sugarcane borer</name>
    <dbReference type="NCBI Taxonomy" id="40085"/>
    <lineage>
        <taxon>Eukaryota</taxon>
        <taxon>Metazoa</taxon>
        <taxon>Ecdysozoa</taxon>
        <taxon>Arthropoda</taxon>
        <taxon>Hexapoda</taxon>
        <taxon>Insecta</taxon>
        <taxon>Pterygota</taxon>
        <taxon>Neoptera</taxon>
        <taxon>Endopterygota</taxon>
        <taxon>Lepidoptera</taxon>
        <taxon>Glossata</taxon>
        <taxon>Ditrysia</taxon>
        <taxon>Pyraloidea</taxon>
        <taxon>Crambidae</taxon>
        <taxon>Crambinae</taxon>
        <taxon>Diatraea</taxon>
    </lineage>
</organism>
<evidence type="ECO:0000313" key="5">
    <source>
        <dbReference type="EMBL" id="CAG9794808.1"/>
    </source>
</evidence>
<reference evidence="5" key="2">
    <citation type="submission" date="2022-10" db="EMBL/GenBank/DDBJ databases">
        <authorList>
            <consortium name="ENA_rothamsted_submissions"/>
            <consortium name="culmorum"/>
            <person name="King R."/>
        </authorList>
    </citation>
    <scope>NUCLEOTIDE SEQUENCE</scope>
</reference>
<dbReference type="PROSITE" id="PS50405">
    <property type="entry name" value="GST_CTER"/>
    <property type="match status" value="1"/>
</dbReference>
<dbReference type="SUPFAM" id="SSF52833">
    <property type="entry name" value="Thioredoxin-like"/>
    <property type="match status" value="1"/>
</dbReference>
<dbReference type="Gene3D" id="3.40.30.10">
    <property type="entry name" value="Glutaredoxin"/>
    <property type="match status" value="1"/>
</dbReference>
<keyword evidence="6" id="KW-1185">Reference proteome</keyword>
<dbReference type="Proteomes" id="UP001153714">
    <property type="component" value="Chromosome 7"/>
</dbReference>
<dbReference type="FunFam" id="1.20.1050.10:FF:000007">
    <property type="entry name" value="Glutathione S-transferase 1-1"/>
    <property type="match status" value="1"/>
</dbReference>
<dbReference type="GO" id="GO:0006749">
    <property type="term" value="P:glutathione metabolic process"/>
    <property type="evidence" value="ECO:0007669"/>
    <property type="project" value="TreeGrafter"/>
</dbReference>
<dbReference type="PROSITE" id="PS50404">
    <property type="entry name" value="GST_NTER"/>
    <property type="match status" value="1"/>
</dbReference>
<feature type="domain" description="GST C-terminal" evidence="4">
    <location>
        <begin position="87"/>
        <end position="208"/>
    </location>
</feature>
<reference evidence="5" key="1">
    <citation type="submission" date="2021-12" db="EMBL/GenBank/DDBJ databases">
        <authorList>
            <person name="King R."/>
        </authorList>
    </citation>
    <scope>NUCLEOTIDE SEQUENCE</scope>
</reference>
<dbReference type="SFLD" id="SFLDG00358">
    <property type="entry name" value="Main_(cytGST)"/>
    <property type="match status" value="1"/>
</dbReference>
<dbReference type="GO" id="GO:0004364">
    <property type="term" value="F:glutathione transferase activity"/>
    <property type="evidence" value="ECO:0007669"/>
    <property type="project" value="TreeGrafter"/>
</dbReference>
<dbReference type="EMBL" id="OU893338">
    <property type="protein sequence ID" value="CAG9794808.1"/>
    <property type="molecule type" value="Genomic_DNA"/>
</dbReference>
<dbReference type="InterPro" id="IPR004045">
    <property type="entry name" value="Glutathione_S-Trfase_N"/>
</dbReference>
<comment type="subunit">
    <text evidence="1">Homodimer.</text>
</comment>
<dbReference type="AlphaFoldDB" id="A0A9N9REB3"/>
<dbReference type="InterPro" id="IPR040079">
    <property type="entry name" value="Glutathione_S-Trfase"/>
</dbReference>
<gene>
    <name evidence="5" type="ORF">DIATSA_LOCUS12155</name>
</gene>
<evidence type="ECO:0000259" key="3">
    <source>
        <dbReference type="PROSITE" id="PS50404"/>
    </source>
</evidence>
<feature type="domain" description="GST N-terminal" evidence="3">
    <location>
        <begin position="1"/>
        <end position="82"/>
    </location>
</feature>
<dbReference type="SFLD" id="SFLDG01153">
    <property type="entry name" value="Main.4:_Theta-like"/>
    <property type="match status" value="1"/>
</dbReference>
<proteinExistence type="inferred from homology"/>
<evidence type="ECO:0000313" key="6">
    <source>
        <dbReference type="Proteomes" id="UP001153714"/>
    </source>
</evidence>
<name>A0A9N9REB3_9NEOP</name>
<dbReference type="SFLD" id="SFLDS00019">
    <property type="entry name" value="Glutathione_Transferase_(cytos"/>
    <property type="match status" value="1"/>
</dbReference>
<dbReference type="InterPro" id="IPR036249">
    <property type="entry name" value="Thioredoxin-like_sf"/>
</dbReference>
<protein>
    <submittedName>
        <fullName evidence="5">Uncharacterized protein</fullName>
    </submittedName>
</protein>
<dbReference type="InterPro" id="IPR010987">
    <property type="entry name" value="Glutathione-S-Trfase_C-like"/>
</dbReference>
<comment type="similarity">
    <text evidence="2">Belongs to the GST superfamily.</text>
</comment>
<dbReference type="Gene3D" id="1.20.1050.10">
    <property type="match status" value="1"/>
</dbReference>
<sequence length="215" mass="25231">MPITLYGSIVSPPTRATMMLIDILGIEVEFKEVNLPMRDHYKPDYLERNPLHTIPMLEDDDYRIVDSHAIMTYLCSKYDNDNLYPKDIKVRCTVDQRLYFDATVLFPRLRRVIYDITQRRTSGLTEYHINDIIEAYDVTEKYLEASKYIATDELTVADLSCIATTSSLNSIIPINEKYVKIHAWMSMLKKEEWYQKNNTSGNSTFTFFLTNLLRR</sequence>
<dbReference type="OrthoDB" id="2309723at2759"/>
<dbReference type="CDD" id="cd03177">
    <property type="entry name" value="GST_C_Delta_Epsilon"/>
    <property type="match status" value="1"/>
</dbReference>
<dbReference type="FunFam" id="3.40.30.10:FF:000034">
    <property type="entry name" value="glutathione S-transferase 1"/>
    <property type="match status" value="1"/>
</dbReference>
<dbReference type="InterPro" id="IPR036282">
    <property type="entry name" value="Glutathione-S-Trfase_C_sf"/>
</dbReference>
<dbReference type="InterPro" id="IPR004046">
    <property type="entry name" value="GST_C"/>
</dbReference>
<accession>A0A9N9REB3</accession>
<dbReference type="PANTHER" id="PTHR43969:SF4">
    <property type="entry name" value="FI01423P-RELATED"/>
    <property type="match status" value="1"/>
</dbReference>
<evidence type="ECO:0000256" key="1">
    <source>
        <dbReference type="ARBA" id="ARBA00011738"/>
    </source>
</evidence>
<evidence type="ECO:0000259" key="4">
    <source>
        <dbReference type="PROSITE" id="PS50405"/>
    </source>
</evidence>
<evidence type="ECO:0000256" key="2">
    <source>
        <dbReference type="RuleBase" id="RU003494"/>
    </source>
</evidence>